<dbReference type="InterPro" id="IPR050602">
    <property type="entry name" value="Malonyl-ACP_OMT"/>
</dbReference>
<dbReference type="InterPro" id="IPR029063">
    <property type="entry name" value="SAM-dependent_MTases_sf"/>
</dbReference>
<evidence type="ECO:0000256" key="3">
    <source>
        <dbReference type="SAM" id="MobiDB-lite"/>
    </source>
</evidence>
<accession>A0A1Y5ID45</accession>
<dbReference type="GO" id="GO:0005739">
    <property type="term" value="C:mitochondrion"/>
    <property type="evidence" value="ECO:0007669"/>
    <property type="project" value="TreeGrafter"/>
</dbReference>
<dbReference type="GO" id="GO:0032981">
    <property type="term" value="P:mitochondrial respiratory chain complex I assembly"/>
    <property type="evidence" value="ECO:0007669"/>
    <property type="project" value="TreeGrafter"/>
</dbReference>
<dbReference type="PANTHER" id="PTHR13090:SF1">
    <property type="entry name" value="ARGININE-HYDROXYLASE NDUFAF5, MITOCHONDRIAL"/>
    <property type="match status" value="1"/>
</dbReference>
<feature type="domain" description="Methyltransferase type 11" evidence="4">
    <location>
        <begin position="139"/>
        <end position="233"/>
    </location>
</feature>
<evidence type="ECO:0000313" key="5">
    <source>
        <dbReference type="EMBL" id="OUS45993.1"/>
    </source>
</evidence>
<sequence>MSTRFARVSASVRRALESSIARRRESRCLASAVRGLDVENELIVDVERANERERARRAMLKDATTRSRMREMMVFDRDVVRAHRDRAAFLQGEAVKSAPGRVPDVLLDELARRLLDRLRDIKRRFKRVIILGGASEAIMRRLLGERDDVEKIVVVDLSRDMLDFVARAVGDNPRRRDGTEVDVVYVQGDEENLPIRDGSVDAVISCLGLHWVNDLPGAMTSAAQALVPDGLFLSCIFGGNTLQELRAACALAETKYEGGVSARVSPLAHVRDCGSLLGRAELTLPAVDVDIVNVCYASPHELVEHLRAMGETNANIMRRSFLPRTTAAATSALYSEKFPAPPSDSSRTSDSASDARSASPPNPIEATYEIMYMTGWRPHASQQLPKARGSATVSLKDLQDALEPSP</sequence>
<dbReference type="InterPro" id="IPR013216">
    <property type="entry name" value="Methyltransf_11"/>
</dbReference>
<dbReference type="EMBL" id="KZ155785">
    <property type="protein sequence ID" value="OUS45993.1"/>
    <property type="molecule type" value="Genomic_DNA"/>
</dbReference>
<reference evidence="5" key="1">
    <citation type="submission" date="2017-04" db="EMBL/GenBank/DDBJ databases">
        <title>Population genomics of picophytoplankton unveils novel chromosome hypervariability.</title>
        <authorList>
            <consortium name="DOE Joint Genome Institute"/>
            <person name="Blanc-Mathieu R."/>
            <person name="Krasovec M."/>
            <person name="Hebrard M."/>
            <person name="Yau S."/>
            <person name="Desgranges E."/>
            <person name="Martin J."/>
            <person name="Schackwitz W."/>
            <person name="Kuo A."/>
            <person name="Salin G."/>
            <person name="Donnadieu C."/>
            <person name="Desdevises Y."/>
            <person name="Sanchez-Ferandin S."/>
            <person name="Moreau H."/>
            <person name="Rivals E."/>
            <person name="Grigoriev I.V."/>
            <person name="Grimsley N."/>
            <person name="Eyre-Walker A."/>
            <person name="Piganeau G."/>
        </authorList>
    </citation>
    <scope>NUCLEOTIDE SEQUENCE [LARGE SCALE GENOMIC DNA]</scope>
    <source>
        <strain evidence="5">RCC 1115</strain>
    </source>
</reference>
<feature type="compositionally biased region" description="Low complexity" evidence="3">
    <location>
        <begin position="343"/>
        <end position="359"/>
    </location>
</feature>
<proteinExistence type="predicted"/>
<dbReference type="PANTHER" id="PTHR13090">
    <property type="entry name" value="ARGININE-HYDROXYLASE NDUFAF5, MITOCHONDRIAL"/>
    <property type="match status" value="1"/>
</dbReference>
<keyword evidence="1 5" id="KW-0489">Methyltransferase</keyword>
<protein>
    <submittedName>
        <fullName evidence="5">S-adenosyl-L-methionine-dependent methyltransferase</fullName>
    </submittedName>
</protein>
<evidence type="ECO:0000256" key="1">
    <source>
        <dbReference type="ARBA" id="ARBA00022603"/>
    </source>
</evidence>
<evidence type="ECO:0000256" key="2">
    <source>
        <dbReference type="ARBA" id="ARBA00022679"/>
    </source>
</evidence>
<name>A0A1Y5ID45_OSTTA</name>
<dbReference type="GO" id="GO:0032259">
    <property type="term" value="P:methylation"/>
    <property type="evidence" value="ECO:0007669"/>
    <property type="project" value="UniProtKB-KW"/>
</dbReference>
<feature type="region of interest" description="Disordered" evidence="3">
    <location>
        <begin position="335"/>
        <end position="364"/>
    </location>
</feature>
<dbReference type="eggNOG" id="KOG2940">
    <property type="taxonomic scope" value="Eukaryota"/>
</dbReference>
<dbReference type="Gene3D" id="3.40.50.150">
    <property type="entry name" value="Vaccinia Virus protein VP39"/>
    <property type="match status" value="1"/>
</dbReference>
<dbReference type="Pfam" id="PF08241">
    <property type="entry name" value="Methyltransf_11"/>
    <property type="match status" value="1"/>
</dbReference>
<organism evidence="5">
    <name type="scientific">Ostreococcus tauri</name>
    <name type="common">Marine green alga</name>
    <dbReference type="NCBI Taxonomy" id="70448"/>
    <lineage>
        <taxon>Eukaryota</taxon>
        <taxon>Viridiplantae</taxon>
        <taxon>Chlorophyta</taxon>
        <taxon>Mamiellophyceae</taxon>
        <taxon>Mamiellales</taxon>
        <taxon>Bathycoccaceae</taxon>
        <taxon>Ostreococcus</taxon>
    </lineage>
</organism>
<dbReference type="AlphaFoldDB" id="A0A1Y5ID45"/>
<dbReference type="GO" id="GO:0008757">
    <property type="term" value="F:S-adenosylmethionine-dependent methyltransferase activity"/>
    <property type="evidence" value="ECO:0007669"/>
    <property type="project" value="InterPro"/>
</dbReference>
<dbReference type="Proteomes" id="UP000195557">
    <property type="component" value="Unassembled WGS sequence"/>
</dbReference>
<evidence type="ECO:0000259" key="4">
    <source>
        <dbReference type="Pfam" id="PF08241"/>
    </source>
</evidence>
<gene>
    <name evidence="5" type="ORF">BE221DRAFT_192667</name>
</gene>
<feature type="region of interest" description="Disordered" evidence="3">
    <location>
        <begin position="381"/>
        <end position="406"/>
    </location>
</feature>
<dbReference type="CDD" id="cd02440">
    <property type="entry name" value="AdoMet_MTases"/>
    <property type="match status" value="1"/>
</dbReference>
<keyword evidence="2 5" id="KW-0808">Transferase</keyword>
<dbReference type="SUPFAM" id="SSF53335">
    <property type="entry name" value="S-adenosyl-L-methionine-dependent methyltransferases"/>
    <property type="match status" value="1"/>
</dbReference>